<organism evidence="4 5">
    <name type="scientific">Deinococcus roseus</name>
    <dbReference type="NCBI Taxonomy" id="392414"/>
    <lineage>
        <taxon>Bacteria</taxon>
        <taxon>Thermotogati</taxon>
        <taxon>Deinococcota</taxon>
        <taxon>Deinococci</taxon>
        <taxon>Deinococcales</taxon>
        <taxon>Deinococcaceae</taxon>
        <taxon>Deinococcus</taxon>
    </lineage>
</organism>
<comment type="caution">
    <text evidence="4">The sequence shown here is derived from an EMBL/GenBank/DDBJ whole genome shotgun (WGS) entry which is preliminary data.</text>
</comment>
<protein>
    <submittedName>
        <fullName evidence="4">MerR family transcriptional regulator</fullName>
    </submittedName>
</protein>
<dbReference type="InterPro" id="IPR000551">
    <property type="entry name" value="MerR-type_HTH_dom"/>
</dbReference>
<gene>
    <name evidence="4" type="ORF">GCM10008938_12540</name>
</gene>
<dbReference type="InterPro" id="IPR009061">
    <property type="entry name" value="DNA-bd_dom_put_sf"/>
</dbReference>
<evidence type="ECO:0000256" key="1">
    <source>
        <dbReference type="ARBA" id="ARBA00023125"/>
    </source>
</evidence>
<dbReference type="CDD" id="cd01106">
    <property type="entry name" value="HTH_TipAL-Mta"/>
    <property type="match status" value="1"/>
</dbReference>
<dbReference type="Gene3D" id="1.10.1660.10">
    <property type="match status" value="1"/>
</dbReference>
<evidence type="ECO:0000313" key="4">
    <source>
        <dbReference type="EMBL" id="GGJ27972.1"/>
    </source>
</evidence>
<dbReference type="PRINTS" id="PR00040">
    <property type="entry name" value="HTHMERR"/>
</dbReference>
<dbReference type="PROSITE" id="PS50937">
    <property type="entry name" value="HTH_MERR_2"/>
    <property type="match status" value="1"/>
</dbReference>
<dbReference type="SUPFAM" id="SSF46955">
    <property type="entry name" value="Putative DNA-binding domain"/>
    <property type="match status" value="1"/>
</dbReference>
<dbReference type="PANTHER" id="PTHR30204">
    <property type="entry name" value="REDOX-CYCLING DRUG-SENSING TRANSCRIPTIONAL ACTIVATOR SOXR"/>
    <property type="match status" value="1"/>
</dbReference>
<evidence type="ECO:0000313" key="5">
    <source>
        <dbReference type="Proteomes" id="UP000632222"/>
    </source>
</evidence>
<dbReference type="Pfam" id="PF13411">
    <property type="entry name" value="MerR_1"/>
    <property type="match status" value="1"/>
</dbReference>
<dbReference type="InterPro" id="IPR047057">
    <property type="entry name" value="MerR_fam"/>
</dbReference>
<name>A0ABQ2CWK2_9DEIO</name>
<keyword evidence="5" id="KW-1185">Reference proteome</keyword>
<keyword evidence="1" id="KW-0238">DNA-binding</keyword>
<evidence type="ECO:0000259" key="3">
    <source>
        <dbReference type="PROSITE" id="PS50937"/>
    </source>
</evidence>
<dbReference type="EMBL" id="BMOD01000003">
    <property type="protein sequence ID" value="GGJ27972.1"/>
    <property type="molecule type" value="Genomic_DNA"/>
</dbReference>
<feature type="coiled-coil region" evidence="2">
    <location>
        <begin position="80"/>
        <end position="107"/>
    </location>
</feature>
<dbReference type="PANTHER" id="PTHR30204:SF90">
    <property type="entry name" value="HTH-TYPE TRANSCRIPTIONAL ACTIVATOR MTA"/>
    <property type="match status" value="1"/>
</dbReference>
<sequence length="331" mass="37570">MARSKKYKIGELAQLSGVPVKTVRYYSDLGVLPPSEVSETGHRWYTDLDHARLEAIRSLREVGVGLETIAQVMQHEDSIAEALRLQLRTLELEMNQLQRRKVILQGALKRNDHLGYLRGARTLAALNARERQDFLNQQLEQMLQGVPADPAWIQNVWKGPLLQLPEHFSDQQFESWLELAELMLDENFIARFQKVGQEFWGSFTNAASRERYMQVSQQADGLIRETLQQGVVPDSAAGQQVIQQVLVLQAGTEAPEVLQQLAQGQLQQIERHTDARALRFWELVEELHGRPAKGPSRSQQVMALHEWRVQALLTFLDGVARKSLTVGQGDV</sequence>
<dbReference type="SMART" id="SM00422">
    <property type="entry name" value="HTH_MERR"/>
    <property type="match status" value="1"/>
</dbReference>
<keyword evidence="2" id="KW-0175">Coiled coil</keyword>
<proteinExistence type="predicted"/>
<dbReference type="RefSeq" id="WP_189001471.1">
    <property type="nucleotide sequence ID" value="NZ_BMOD01000003.1"/>
</dbReference>
<accession>A0ABQ2CWK2</accession>
<feature type="domain" description="HTH merR-type" evidence="3">
    <location>
        <begin position="6"/>
        <end position="75"/>
    </location>
</feature>
<reference evidence="5" key="1">
    <citation type="journal article" date="2019" name="Int. J. Syst. Evol. Microbiol.">
        <title>The Global Catalogue of Microorganisms (GCM) 10K type strain sequencing project: providing services to taxonomists for standard genome sequencing and annotation.</title>
        <authorList>
            <consortium name="The Broad Institute Genomics Platform"/>
            <consortium name="The Broad Institute Genome Sequencing Center for Infectious Disease"/>
            <person name="Wu L."/>
            <person name="Ma J."/>
        </authorList>
    </citation>
    <scope>NUCLEOTIDE SEQUENCE [LARGE SCALE GENOMIC DNA]</scope>
    <source>
        <strain evidence="5">JCM 14370</strain>
    </source>
</reference>
<evidence type="ECO:0000256" key="2">
    <source>
        <dbReference type="SAM" id="Coils"/>
    </source>
</evidence>
<dbReference type="Proteomes" id="UP000632222">
    <property type="component" value="Unassembled WGS sequence"/>
</dbReference>